<keyword evidence="3" id="KW-1185">Reference proteome</keyword>
<accession>A0A409XLW7</accession>
<dbReference type="EMBL" id="NHYD01001265">
    <property type="protein sequence ID" value="PPQ91696.1"/>
    <property type="molecule type" value="Genomic_DNA"/>
</dbReference>
<reference evidence="2 3" key="1">
    <citation type="journal article" date="2018" name="Evol. Lett.">
        <title>Horizontal gene cluster transfer increased hallucinogenic mushroom diversity.</title>
        <authorList>
            <person name="Reynolds H.T."/>
            <person name="Vijayakumar V."/>
            <person name="Gluck-Thaler E."/>
            <person name="Korotkin H.B."/>
            <person name="Matheny P.B."/>
            <person name="Slot J.C."/>
        </authorList>
    </citation>
    <scope>NUCLEOTIDE SEQUENCE [LARGE SCALE GENOMIC DNA]</scope>
    <source>
        <strain evidence="2 3">2631</strain>
    </source>
</reference>
<protein>
    <submittedName>
        <fullName evidence="2">Uncharacterized protein</fullName>
    </submittedName>
</protein>
<sequence>MFAKLFKIAVASAVAVSVMATPLPKSSKLVARSMSFNNWGGFSSLDGFDNFYGSDNFSGHISSQTVIEQQEEVVCHSESIEIIQQRLLVLQEMAKRIITEQICEVETQTIVFEQFSSSLSDFSGDLSRSSGRHVGYDSNISNHFGDIQNSDGSLSNSDLGFSGSDCGSSTIVPSGSNWNDQSSPSSVGNAFNAAKLAIFYATTFIHLKMFAKIAKIVLASALIAGVAAKPLPTNRLDARGSHSFDNYGGISSFNGFDNFYGSDNFVGHFSSETVVEQDSELVCHSESVVIIQQRLLVLQEMAKRIITEQICEVETQTVVFEQFHASLGSFSSDLRRTSGHQVGYDRGISSHFGDIVSSDDSLSTDDFGFSGSSLGSQYVVPSGSNWNPSTSPASVGAAFSAAKSAI</sequence>
<feature type="chain" id="PRO_5019397115" evidence="1">
    <location>
        <begin position="21"/>
        <end position="406"/>
    </location>
</feature>
<proteinExistence type="predicted"/>
<evidence type="ECO:0000313" key="2">
    <source>
        <dbReference type="EMBL" id="PPQ91696.1"/>
    </source>
</evidence>
<evidence type="ECO:0000313" key="3">
    <source>
        <dbReference type="Proteomes" id="UP000283269"/>
    </source>
</evidence>
<name>A0A409XLW7_PSICY</name>
<evidence type="ECO:0000256" key="1">
    <source>
        <dbReference type="SAM" id="SignalP"/>
    </source>
</evidence>
<keyword evidence="1" id="KW-0732">Signal</keyword>
<comment type="caution">
    <text evidence="2">The sequence shown here is derived from an EMBL/GenBank/DDBJ whole genome shotgun (WGS) entry which is preliminary data.</text>
</comment>
<dbReference type="InParanoid" id="A0A409XLW7"/>
<dbReference type="OrthoDB" id="3236720at2759"/>
<dbReference type="AlphaFoldDB" id="A0A409XLW7"/>
<gene>
    <name evidence="2" type="ORF">CVT25_012909</name>
</gene>
<dbReference type="Proteomes" id="UP000283269">
    <property type="component" value="Unassembled WGS sequence"/>
</dbReference>
<organism evidence="2 3">
    <name type="scientific">Psilocybe cyanescens</name>
    <dbReference type="NCBI Taxonomy" id="93625"/>
    <lineage>
        <taxon>Eukaryota</taxon>
        <taxon>Fungi</taxon>
        <taxon>Dikarya</taxon>
        <taxon>Basidiomycota</taxon>
        <taxon>Agaricomycotina</taxon>
        <taxon>Agaricomycetes</taxon>
        <taxon>Agaricomycetidae</taxon>
        <taxon>Agaricales</taxon>
        <taxon>Agaricineae</taxon>
        <taxon>Strophariaceae</taxon>
        <taxon>Psilocybe</taxon>
    </lineage>
</organism>
<feature type="signal peptide" evidence="1">
    <location>
        <begin position="1"/>
        <end position="20"/>
    </location>
</feature>